<keyword evidence="2" id="KW-1185">Reference proteome</keyword>
<accession>A0A9P0MMA9</accession>
<feature type="non-terminal residue" evidence="1">
    <location>
        <position position="103"/>
    </location>
</feature>
<reference evidence="1" key="1">
    <citation type="submission" date="2022-01" db="EMBL/GenBank/DDBJ databases">
        <authorList>
            <person name="King R."/>
        </authorList>
    </citation>
    <scope>NUCLEOTIDE SEQUENCE</scope>
</reference>
<sequence>MEARTIRTAFTAADLQAGRVSPPTLPHPLPQLELKVILSASIHPLSTIALPKIERSIFATPLEDAGATMKTEMQSGRGEGSLFRISLERGVTIVSSLGEMIEY</sequence>
<protein>
    <submittedName>
        <fullName evidence="1">Uncharacterized protein</fullName>
    </submittedName>
</protein>
<feature type="non-terminal residue" evidence="1">
    <location>
        <position position="1"/>
    </location>
</feature>
<organism evidence="1 2">
    <name type="scientific">Nezara viridula</name>
    <name type="common">Southern green stink bug</name>
    <name type="synonym">Cimex viridulus</name>
    <dbReference type="NCBI Taxonomy" id="85310"/>
    <lineage>
        <taxon>Eukaryota</taxon>
        <taxon>Metazoa</taxon>
        <taxon>Ecdysozoa</taxon>
        <taxon>Arthropoda</taxon>
        <taxon>Hexapoda</taxon>
        <taxon>Insecta</taxon>
        <taxon>Pterygota</taxon>
        <taxon>Neoptera</taxon>
        <taxon>Paraneoptera</taxon>
        <taxon>Hemiptera</taxon>
        <taxon>Heteroptera</taxon>
        <taxon>Panheteroptera</taxon>
        <taxon>Pentatomomorpha</taxon>
        <taxon>Pentatomoidea</taxon>
        <taxon>Pentatomidae</taxon>
        <taxon>Pentatominae</taxon>
        <taxon>Nezara</taxon>
    </lineage>
</organism>
<gene>
    <name evidence="1" type="ORF">NEZAVI_LOCUS9948</name>
</gene>
<dbReference type="Proteomes" id="UP001152798">
    <property type="component" value="Chromosome 4"/>
</dbReference>
<evidence type="ECO:0000313" key="1">
    <source>
        <dbReference type="EMBL" id="CAH1400778.1"/>
    </source>
</evidence>
<dbReference type="EMBL" id="OV725080">
    <property type="protein sequence ID" value="CAH1400778.1"/>
    <property type="molecule type" value="Genomic_DNA"/>
</dbReference>
<dbReference type="AlphaFoldDB" id="A0A9P0MMA9"/>
<evidence type="ECO:0000313" key="2">
    <source>
        <dbReference type="Proteomes" id="UP001152798"/>
    </source>
</evidence>
<proteinExistence type="predicted"/>
<name>A0A9P0MMA9_NEZVI</name>